<dbReference type="InterPro" id="IPR011047">
    <property type="entry name" value="Quinoprotein_ADH-like_sf"/>
</dbReference>
<reference evidence="3 4" key="2">
    <citation type="journal article" date="2017" name="Int. J. Syst. Evol. Microbiol.">
        <title>Gordonia phthalatica sp. nov., a di-n-butyl phthalate-degrading bacterium isolated from activated sludge.</title>
        <authorList>
            <person name="Jin D."/>
            <person name="Kong X."/>
            <person name="Jia M."/>
            <person name="Yu X."/>
            <person name="Wang X."/>
            <person name="Zhuang X."/>
            <person name="Deng Y."/>
            <person name="Bai Z."/>
        </authorList>
    </citation>
    <scope>NUCLEOTIDE SEQUENCE [LARGE SCALE GENOMIC DNA]</scope>
    <source>
        <strain evidence="3 4">QH-11</strain>
    </source>
</reference>
<dbReference type="PROSITE" id="PS51257">
    <property type="entry name" value="PROKAR_LIPOPROTEIN"/>
    <property type="match status" value="1"/>
</dbReference>
<sequence length="431" mass="45077">MTQAARRRMRAFLRAAFLGTLTALVVTSCSDGHLDVRSVPAAGWSSYGGNSANSNFTWAQPPADLAPSWTRDAGGTVTSPIVMNGGGDVVVSARTARGCNFTVLDYRAGRKNFCKRLADGFWGNAAVVDQFSQPYIGEPGRFLALTGGGSIRWRHDGPGTPTSAKFVAPGQVLVTTTQGGVSIFNSQTGDLMMPELKLWPTTAEAPAAGLADCVTGGPACAISAPPAVDWGHKRIVLNYFPQGAKTSQVKALGYNGELSQEWTADLPLGVVGPPVVSNDGKTVYAFARDNKLYALDAATGKTRWSHDVGDAGFATMSVSPDGVIIPAGKLGAPLTILKDEGDAVTEVARRDDLQTAGLSTQTTTGTAWAVVRTGADQHLELIEVDTKTGATKRTLPMPESKGFATGIAVSPNGQIAVATYAGTVYYFDAKS</sequence>
<feature type="signal peptide" evidence="1">
    <location>
        <begin position="1"/>
        <end position="25"/>
    </location>
</feature>
<dbReference type="EMBL" id="CP011853">
    <property type="protein sequence ID" value="ALG84080.1"/>
    <property type="molecule type" value="Genomic_DNA"/>
</dbReference>
<dbReference type="SUPFAM" id="SSF50998">
    <property type="entry name" value="Quinoprotein alcohol dehydrogenase-like"/>
    <property type="match status" value="1"/>
</dbReference>
<dbReference type="PATRIC" id="fig|1136941.3.peg.1151"/>
<name>A0A0N9NFL1_9ACTN</name>
<dbReference type="Pfam" id="PF13360">
    <property type="entry name" value="PQQ_2"/>
    <property type="match status" value="1"/>
</dbReference>
<dbReference type="SMART" id="SM00564">
    <property type="entry name" value="PQQ"/>
    <property type="match status" value="1"/>
</dbReference>
<dbReference type="KEGG" id="goq:ACH46_05630"/>
<dbReference type="Gene3D" id="2.130.10.10">
    <property type="entry name" value="YVTN repeat-like/Quinoprotein amine dehydrogenase"/>
    <property type="match status" value="2"/>
</dbReference>
<dbReference type="AlphaFoldDB" id="A0A0N9NFL1"/>
<dbReference type="Proteomes" id="UP000063789">
    <property type="component" value="Chromosome"/>
</dbReference>
<evidence type="ECO:0000256" key="1">
    <source>
        <dbReference type="SAM" id="SignalP"/>
    </source>
</evidence>
<dbReference type="RefSeq" id="WP_062392051.1">
    <property type="nucleotide sequence ID" value="NZ_CP011853.1"/>
</dbReference>
<dbReference type="InterPro" id="IPR002372">
    <property type="entry name" value="PQQ_rpt_dom"/>
</dbReference>
<evidence type="ECO:0000259" key="2">
    <source>
        <dbReference type="Pfam" id="PF13360"/>
    </source>
</evidence>
<keyword evidence="1" id="KW-0732">Signal</keyword>
<feature type="chain" id="PRO_5006038023" evidence="1">
    <location>
        <begin position="26"/>
        <end position="431"/>
    </location>
</feature>
<keyword evidence="4" id="KW-1185">Reference proteome</keyword>
<protein>
    <submittedName>
        <fullName evidence="3">Pyrrolo-quinoline quinone</fullName>
    </submittedName>
</protein>
<dbReference type="InterPro" id="IPR015943">
    <property type="entry name" value="WD40/YVTN_repeat-like_dom_sf"/>
</dbReference>
<feature type="domain" description="Pyrrolo-quinoline quinone repeat" evidence="2">
    <location>
        <begin position="261"/>
        <end position="390"/>
    </location>
</feature>
<evidence type="ECO:0000313" key="3">
    <source>
        <dbReference type="EMBL" id="ALG84080.1"/>
    </source>
</evidence>
<dbReference type="InterPro" id="IPR018391">
    <property type="entry name" value="PQQ_b-propeller_rpt"/>
</dbReference>
<reference evidence="4" key="1">
    <citation type="submission" date="2015-06" db="EMBL/GenBank/DDBJ databases">
        <title>Complete genome sequence and metabolic analysis of phthalate degradation pathway in Gordonia sp. QH-11.</title>
        <authorList>
            <person name="Jin D."/>
            <person name="Kong X."/>
            <person name="Bai Z."/>
        </authorList>
    </citation>
    <scope>NUCLEOTIDE SEQUENCE [LARGE SCALE GENOMIC DNA]</scope>
    <source>
        <strain evidence="4">QH-11</strain>
    </source>
</reference>
<proteinExistence type="predicted"/>
<accession>A0A0N9NFL1</accession>
<organism evidence="3 4">
    <name type="scientific">Gordonia phthalatica</name>
    <dbReference type="NCBI Taxonomy" id="1136941"/>
    <lineage>
        <taxon>Bacteria</taxon>
        <taxon>Bacillati</taxon>
        <taxon>Actinomycetota</taxon>
        <taxon>Actinomycetes</taxon>
        <taxon>Mycobacteriales</taxon>
        <taxon>Gordoniaceae</taxon>
        <taxon>Gordonia</taxon>
    </lineage>
</organism>
<dbReference type="OrthoDB" id="6189277at2"/>
<dbReference type="STRING" id="1136941.ACH46_05630"/>
<gene>
    <name evidence="3" type="ORF">ACH46_05630</name>
</gene>
<evidence type="ECO:0000313" key="4">
    <source>
        <dbReference type="Proteomes" id="UP000063789"/>
    </source>
</evidence>